<dbReference type="InterPro" id="IPR027417">
    <property type="entry name" value="P-loop_NTPase"/>
</dbReference>
<dbReference type="PANTHER" id="PTHR23389">
    <property type="entry name" value="CHROMOSOME TRANSMISSION FIDELITY FACTOR 18"/>
    <property type="match status" value="1"/>
</dbReference>
<organism evidence="3 4">
    <name type="scientific">Dendryphion nanum</name>
    <dbReference type="NCBI Taxonomy" id="256645"/>
    <lineage>
        <taxon>Eukaryota</taxon>
        <taxon>Fungi</taxon>
        <taxon>Dikarya</taxon>
        <taxon>Ascomycota</taxon>
        <taxon>Pezizomycotina</taxon>
        <taxon>Dothideomycetes</taxon>
        <taxon>Pleosporomycetidae</taxon>
        <taxon>Pleosporales</taxon>
        <taxon>Torulaceae</taxon>
        <taxon>Dendryphion</taxon>
    </lineage>
</organism>
<feature type="compositionally biased region" description="Basic and acidic residues" evidence="1">
    <location>
        <begin position="64"/>
        <end position="76"/>
    </location>
</feature>
<dbReference type="GO" id="GO:0005634">
    <property type="term" value="C:nucleus"/>
    <property type="evidence" value="ECO:0007669"/>
    <property type="project" value="TreeGrafter"/>
</dbReference>
<dbReference type="SUPFAM" id="SSF52540">
    <property type="entry name" value="P-loop containing nucleoside triphosphate hydrolases"/>
    <property type="match status" value="1"/>
</dbReference>
<dbReference type="GO" id="GO:0016887">
    <property type="term" value="F:ATP hydrolysis activity"/>
    <property type="evidence" value="ECO:0007669"/>
    <property type="project" value="InterPro"/>
</dbReference>
<dbReference type="Pfam" id="PF00004">
    <property type="entry name" value="AAA"/>
    <property type="match status" value="1"/>
</dbReference>
<gene>
    <name evidence="3" type="ORF">B0J11DRAFT_140394</name>
</gene>
<dbReference type="GO" id="GO:0005524">
    <property type="term" value="F:ATP binding"/>
    <property type="evidence" value="ECO:0007669"/>
    <property type="project" value="InterPro"/>
</dbReference>
<name>A0A9P9D6U5_9PLEO</name>
<protein>
    <recommendedName>
        <fullName evidence="2">AAA+ ATPase domain-containing protein</fullName>
    </recommendedName>
</protein>
<dbReference type="Gene3D" id="3.40.50.300">
    <property type="entry name" value="P-loop containing nucleotide triphosphate hydrolases"/>
    <property type="match status" value="1"/>
</dbReference>
<feature type="region of interest" description="Disordered" evidence="1">
    <location>
        <begin position="191"/>
        <end position="217"/>
    </location>
</feature>
<dbReference type="SMART" id="SM00382">
    <property type="entry name" value="AAA"/>
    <property type="match status" value="1"/>
</dbReference>
<evidence type="ECO:0000313" key="3">
    <source>
        <dbReference type="EMBL" id="KAH7113815.1"/>
    </source>
</evidence>
<dbReference type="PANTHER" id="PTHR23389:SF21">
    <property type="entry name" value="ATPASE FAMILY AAA DOMAIN-CONTAINING PROTEIN 5"/>
    <property type="match status" value="1"/>
</dbReference>
<dbReference type="OrthoDB" id="9996895at2759"/>
<proteinExistence type="predicted"/>
<dbReference type="EMBL" id="JAGMWT010000018">
    <property type="protein sequence ID" value="KAH7113815.1"/>
    <property type="molecule type" value="Genomic_DNA"/>
</dbReference>
<keyword evidence="4" id="KW-1185">Reference proteome</keyword>
<accession>A0A9P9D6U5</accession>
<dbReference type="AlphaFoldDB" id="A0A9P9D6U5"/>
<reference evidence="3" key="1">
    <citation type="journal article" date="2021" name="Nat. Commun.">
        <title>Genetic determinants of endophytism in the Arabidopsis root mycobiome.</title>
        <authorList>
            <person name="Mesny F."/>
            <person name="Miyauchi S."/>
            <person name="Thiergart T."/>
            <person name="Pickel B."/>
            <person name="Atanasova L."/>
            <person name="Karlsson M."/>
            <person name="Huettel B."/>
            <person name="Barry K.W."/>
            <person name="Haridas S."/>
            <person name="Chen C."/>
            <person name="Bauer D."/>
            <person name="Andreopoulos W."/>
            <person name="Pangilinan J."/>
            <person name="LaButti K."/>
            <person name="Riley R."/>
            <person name="Lipzen A."/>
            <person name="Clum A."/>
            <person name="Drula E."/>
            <person name="Henrissat B."/>
            <person name="Kohler A."/>
            <person name="Grigoriev I.V."/>
            <person name="Martin F.M."/>
            <person name="Hacquard S."/>
        </authorList>
    </citation>
    <scope>NUCLEOTIDE SEQUENCE</scope>
    <source>
        <strain evidence="3">MPI-CAGE-CH-0243</strain>
    </source>
</reference>
<feature type="domain" description="AAA+ ATPase" evidence="2">
    <location>
        <begin position="624"/>
        <end position="834"/>
    </location>
</feature>
<feature type="region of interest" description="Disordered" evidence="1">
    <location>
        <begin position="12"/>
        <end position="137"/>
    </location>
</feature>
<feature type="compositionally biased region" description="Basic and acidic residues" evidence="1">
    <location>
        <begin position="34"/>
        <end position="49"/>
    </location>
</feature>
<dbReference type="Proteomes" id="UP000700596">
    <property type="component" value="Unassembled WGS sequence"/>
</dbReference>
<evidence type="ECO:0000256" key="1">
    <source>
        <dbReference type="SAM" id="MobiDB-lite"/>
    </source>
</evidence>
<evidence type="ECO:0000259" key="2">
    <source>
        <dbReference type="SMART" id="SM00382"/>
    </source>
</evidence>
<evidence type="ECO:0000313" key="4">
    <source>
        <dbReference type="Proteomes" id="UP000700596"/>
    </source>
</evidence>
<feature type="region of interest" description="Disordered" evidence="1">
    <location>
        <begin position="290"/>
        <end position="309"/>
    </location>
</feature>
<dbReference type="InterPro" id="IPR003959">
    <property type="entry name" value="ATPase_AAA_core"/>
</dbReference>
<comment type="caution">
    <text evidence="3">The sequence shown here is derived from an EMBL/GenBank/DDBJ whole genome shotgun (WGS) entry which is preliminary data.</text>
</comment>
<dbReference type="InterPro" id="IPR003593">
    <property type="entry name" value="AAA+_ATPase"/>
</dbReference>
<sequence length="1258" mass="140720">MALIAVHTTMTLENDKTVHPFFSKPSKTQTAEQPRIDDLNNDNYHHEGETGMQSEKGRKKRSRKGDGSKSRDEKTIARNQPSLEIFTRNADAYLNPESDVGPVSAQNLEEDPNEERRKRRKTASPRPEDAISLEEPAVVTLDWHQQLQVESEKFTDQEMNIDEGMQREGQPRFEASLEHKEQTPIVATNIAIGPTGKPSESRGTSENPEKNTPPKKVLKINKNGKLLSPTSTKPIPEIAISPKKRRGRKKAVERKPLPTVTVIRYGADTLSRQEMGQKIDAILNGTKRKKTRCVISKKPPKPASPPKFTHPFFLGKPPVKVEESPVTLANPGNSNVPLQRGLRKTAITPGKLKSEHREQDLEKRIPAFGPIAGDSRALKYPGTKEALWPSKESIHVRNIDEDELFDKDQISVIASFQKGKKLKGGVMNIPPDEDIIQCLSNQLKPHKYDKSEKGDDNNACLESIRIPERLLTTGVHIQERICNETLGSLKHPALISLFNNIEHTLTPFDKGECEQQSWVSKYAPISASHVLQTGKEAYVLRDWLQNLTVMAVKSTGNGNNSTNHSEPKKIIKKKRKIEDDFIVSDFEGSEDEDMIELSNAEEHGERPQSRTRLRSVTRPRMSRNHNVILISGPHGCGKSATVYAVAKELGFEVFEINSGSRRSGKDIQDRVGNMSENHLVSHKRGNAALLQEVASAEDTGDERMSKALQDDLESGRQGTMMSFFSKSLASTKPKHQPEPIMKEKQASKTASTVQSTLLPAKSQKQSLILLEEADVLFEEDQQFWAQVTRLASQSKRPIVITCSDERRIPIYDLPLGAILRLTPPPDDLAIDYMLVMAGHEGHVLQRTAVRDLYYSKNCDLRASISELDFWCQMSVGDRKGGLEWIYQRWPPGQDIDERGRVLRVASEGTYRQGMGWTSNDMSICTENVGFHREEELLKHAWTEWGLDPLTWDGLETFSNAHPEVLSDASIQSLDTLKQLDGLLESASAADIYCRVGLPSYQSLYDEPIDPTLPPMQEKERSNYTTEAPVVQCDQMSDFNYFDKDMLVQSCTSIQRTHGAAIPGLYISPRTRTAESNLINAILFSKRRPINNGSLSRHDFSLAFDDLAEPCNTTLPSSSLYNLVASSFDRTFRIVVEDIAPYVRAIVSHELLLESERLRLSNLLSEGGRSKRARTTRASRVAIEGGTRESKRRETWFHKDLNRVLVMCTAGQNWTGLGAIAEDGDGASRTGTVESVNSTQEVSEGLENVQIIGKMDGNA</sequence>
<dbReference type="GO" id="GO:0003677">
    <property type="term" value="F:DNA binding"/>
    <property type="evidence" value="ECO:0007669"/>
    <property type="project" value="TreeGrafter"/>
</dbReference>